<evidence type="ECO:0000313" key="4">
    <source>
        <dbReference type="Proteomes" id="UP000095284"/>
    </source>
</evidence>
<sequence>MSAAFRLFLLAFLLASVNLAYVFQFDITAKCTNYPDMRGRKKLKAKVYAGETDCGWHVFPRDGHINFTCYAGIFPRWMYVPQIYLYHSCDGICRQYQFWGEKTGAEVTSEGETLFDRECEQEAEKNYNLHSATKRKKKKKLHGAIKKNILGLAQCDGNFLLISK</sequence>
<reference evidence="3" key="2">
    <citation type="submission" date="2020-08" db="EMBL/GenBank/DDBJ databases">
        <authorList>
            <person name="Kikuchi T."/>
        </authorList>
    </citation>
    <scope>NUCLEOTIDE SEQUENCE</scope>
    <source>
        <strain evidence="2">Ka4C1</strain>
    </source>
</reference>
<dbReference type="EMBL" id="CAJFDI010000001">
    <property type="protein sequence ID" value="CAD5208583.1"/>
    <property type="molecule type" value="Genomic_DNA"/>
</dbReference>
<protein>
    <submittedName>
        <fullName evidence="2">(pine wood nematode) hypothetical protein</fullName>
    </submittedName>
</protein>
<evidence type="ECO:0000313" key="5">
    <source>
        <dbReference type="Proteomes" id="UP000659654"/>
    </source>
</evidence>
<dbReference type="PROSITE" id="PS00250">
    <property type="entry name" value="TGF_BETA_1"/>
    <property type="match status" value="1"/>
</dbReference>
<feature type="signal peptide" evidence="1">
    <location>
        <begin position="1"/>
        <end position="19"/>
    </location>
</feature>
<dbReference type="WBParaSite" id="BXY_0483100.1">
    <property type="protein sequence ID" value="BXY_0483100.1"/>
    <property type="gene ID" value="BXY_0483100"/>
</dbReference>
<dbReference type="Proteomes" id="UP000582659">
    <property type="component" value="Unassembled WGS sequence"/>
</dbReference>
<gene>
    <name evidence="2" type="ORF">BXYJ_LOCUS819</name>
</gene>
<feature type="chain" id="PRO_5035399574" evidence="1">
    <location>
        <begin position="20"/>
        <end position="164"/>
    </location>
</feature>
<accession>A0A1I7RVR9</accession>
<evidence type="ECO:0000256" key="1">
    <source>
        <dbReference type="SAM" id="SignalP"/>
    </source>
</evidence>
<dbReference type="Proteomes" id="UP000659654">
    <property type="component" value="Unassembled WGS sequence"/>
</dbReference>
<evidence type="ECO:0000313" key="2">
    <source>
        <dbReference type="EMBL" id="CAD5208583.1"/>
    </source>
</evidence>
<reference evidence="6" key="1">
    <citation type="submission" date="2016-11" db="UniProtKB">
        <authorList>
            <consortium name="WormBaseParasite"/>
        </authorList>
    </citation>
    <scope>IDENTIFICATION</scope>
</reference>
<keyword evidence="5" id="KW-1185">Reference proteome</keyword>
<dbReference type="GO" id="GO:0008083">
    <property type="term" value="F:growth factor activity"/>
    <property type="evidence" value="ECO:0007669"/>
    <property type="project" value="InterPro"/>
</dbReference>
<dbReference type="EMBL" id="CAJFCV020000001">
    <property type="protein sequence ID" value="CAG9082078.1"/>
    <property type="molecule type" value="Genomic_DNA"/>
</dbReference>
<evidence type="ECO:0000313" key="3">
    <source>
        <dbReference type="EMBL" id="CAG9082078.1"/>
    </source>
</evidence>
<proteinExistence type="predicted"/>
<name>A0A1I7RVR9_BURXY</name>
<dbReference type="AlphaFoldDB" id="A0A1I7RVR9"/>
<organism evidence="4 6">
    <name type="scientific">Bursaphelenchus xylophilus</name>
    <name type="common">Pinewood nematode worm</name>
    <name type="synonym">Aphelenchoides xylophilus</name>
    <dbReference type="NCBI Taxonomy" id="6326"/>
    <lineage>
        <taxon>Eukaryota</taxon>
        <taxon>Metazoa</taxon>
        <taxon>Ecdysozoa</taxon>
        <taxon>Nematoda</taxon>
        <taxon>Chromadorea</taxon>
        <taxon>Rhabditida</taxon>
        <taxon>Tylenchina</taxon>
        <taxon>Tylenchomorpha</taxon>
        <taxon>Aphelenchoidea</taxon>
        <taxon>Aphelenchoididae</taxon>
        <taxon>Bursaphelenchus</taxon>
    </lineage>
</organism>
<dbReference type="Proteomes" id="UP000095284">
    <property type="component" value="Unplaced"/>
</dbReference>
<dbReference type="InterPro" id="IPR017948">
    <property type="entry name" value="TGFb_CS"/>
</dbReference>
<keyword evidence="1" id="KW-0732">Signal</keyword>
<evidence type="ECO:0000313" key="6">
    <source>
        <dbReference type="WBParaSite" id="BXY_0483100.1"/>
    </source>
</evidence>